<gene>
    <name evidence="2" type="ORF">KA717_11965</name>
</gene>
<dbReference type="Proteomes" id="UP001065613">
    <property type="component" value="Chromosome"/>
</dbReference>
<organism evidence="2">
    <name type="scientific">Woronichinia naegeliana WA131</name>
    <dbReference type="NCBI Taxonomy" id="2824559"/>
    <lineage>
        <taxon>Bacteria</taxon>
        <taxon>Bacillati</taxon>
        <taxon>Cyanobacteriota</taxon>
        <taxon>Cyanophyceae</taxon>
        <taxon>Synechococcales</taxon>
        <taxon>Coelosphaeriaceae</taxon>
        <taxon>Woronichinia</taxon>
    </lineage>
</organism>
<dbReference type="EMBL" id="CP073041">
    <property type="protein sequence ID" value="UXE63290.1"/>
    <property type="molecule type" value="Genomic_DNA"/>
</dbReference>
<dbReference type="PRINTS" id="PR00313">
    <property type="entry name" value="CABNDNGRPT"/>
</dbReference>
<dbReference type="PANTHER" id="PTHR22803">
    <property type="entry name" value="MANNOSE, PHOSPHOLIPASE, LECTIN RECEPTOR RELATED"/>
    <property type="match status" value="1"/>
</dbReference>
<dbReference type="InterPro" id="IPR016187">
    <property type="entry name" value="CTDL_fold"/>
</dbReference>
<reference evidence="2" key="1">
    <citation type="submission" date="2021-04" db="EMBL/GenBank/DDBJ databases">
        <title>Genome sequence of Woronichinia naegeliana from Washington state freshwater lake bloom.</title>
        <authorList>
            <person name="Dreher T.W."/>
        </authorList>
    </citation>
    <scope>NUCLEOTIDE SEQUENCE</scope>
    <source>
        <strain evidence="2">WA131</strain>
    </source>
</reference>
<name>A0A977L2M9_9CYAN</name>
<dbReference type="CDD" id="cd03603">
    <property type="entry name" value="CLECT_VCBS"/>
    <property type="match status" value="1"/>
</dbReference>
<proteinExistence type="predicted"/>
<dbReference type="KEGG" id="wna:KA717_11965"/>
<dbReference type="Gene3D" id="3.10.100.10">
    <property type="entry name" value="Mannose-Binding Protein A, subunit A"/>
    <property type="match status" value="1"/>
</dbReference>
<dbReference type="InterPro" id="IPR016186">
    <property type="entry name" value="C-type_lectin-like/link_sf"/>
</dbReference>
<dbReference type="AlphaFoldDB" id="A0A977L2M9"/>
<dbReference type="Pfam" id="PF00059">
    <property type="entry name" value="Lectin_C"/>
    <property type="match status" value="1"/>
</dbReference>
<dbReference type="SUPFAM" id="SSF56436">
    <property type="entry name" value="C-type lectin-like"/>
    <property type="match status" value="1"/>
</dbReference>
<dbReference type="Pfam" id="PF00353">
    <property type="entry name" value="HemolysinCabind"/>
    <property type="match status" value="2"/>
</dbReference>
<dbReference type="GO" id="GO:0005509">
    <property type="term" value="F:calcium ion binding"/>
    <property type="evidence" value="ECO:0007669"/>
    <property type="project" value="InterPro"/>
</dbReference>
<evidence type="ECO:0000313" key="2">
    <source>
        <dbReference type="EMBL" id="UXE63290.1"/>
    </source>
</evidence>
<dbReference type="InterPro" id="IPR034007">
    <property type="entry name" value="CTLD_bac"/>
</dbReference>
<sequence length="215" mass="22957">MVCGNLCQTAIIIGSSFFWYSLNGGGGNDQIFGDINSTSPTFNYNGKSYLLSSAGTWKQAQAQAVSFGGNLVTVNDAAENQFLVNSFGGTEQLWIGLTDEVVEGQFKWVNGEAVTYTNWSPGQPDDGFGAQDYAYINFVSPGQWDDGSASAQLRGIIEIQSNDTTIGSTGNDTINGGVGTDTANYSAIGQAITLLPDLVSSDQSWKKLWCKALRK</sequence>
<dbReference type="InterPro" id="IPR001343">
    <property type="entry name" value="Hemolysn_Ca-bd"/>
</dbReference>
<evidence type="ECO:0000259" key="1">
    <source>
        <dbReference type="PROSITE" id="PS50041"/>
    </source>
</evidence>
<dbReference type="InterPro" id="IPR050111">
    <property type="entry name" value="C-type_lectin/snaclec_domain"/>
</dbReference>
<feature type="domain" description="C-type lectin" evidence="1">
    <location>
        <begin position="44"/>
        <end position="158"/>
    </location>
</feature>
<accession>A0A977L2M9</accession>
<dbReference type="PROSITE" id="PS50041">
    <property type="entry name" value="C_TYPE_LECTIN_2"/>
    <property type="match status" value="1"/>
</dbReference>
<protein>
    <recommendedName>
        <fullName evidence="1">C-type lectin domain-containing protein</fullName>
    </recommendedName>
</protein>
<dbReference type="SMART" id="SM00034">
    <property type="entry name" value="CLECT"/>
    <property type="match status" value="1"/>
</dbReference>
<dbReference type="InterPro" id="IPR001304">
    <property type="entry name" value="C-type_lectin-like"/>
</dbReference>